<evidence type="ECO:0000256" key="4">
    <source>
        <dbReference type="SAM" id="MobiDB-lite"/>
    </source>
</evidence>
<comment type="caution">
    <text evidence="5">The sequence shown here is derived from an EMBL/GenBank/DDBJ whole genome shotgun (WGS) entry which is preliminary data.</text>
</comment>
<keyword evidence="3" id="KW-0012">Acyltransferase</keyword>
<dbReference type="PANTHER" id="PTHR30420">
    <property type="entry name" value="N-SUCCINYLARGININE DIHYDROLASE"/>
    <property type="match status" value="1"/>
</dbReference>
<keyword evidence="6" id="KW-1185">Reference proteome</keyword>
<dbReference type="NCBIfam" id="TIGR03243">
    <property type="entry name" value="arg_catab_AOST"/>
    <property type="match status" value="1"/>
</dbReference>
<evidence type="ECO:0000313" key="5">
    <source>
        <dbReference type="EMBL" id="TBW52903.1"/>
    </source>
</evidence>
<reference evidence="5 6" key="1">
    <citation type="submission" date="2019-02" db="EMBL/GenBank/DDBJ databases">
        <title>Marinobacter halodurans sp. nov., a marine bacterium isolated from sea tidal flat.</title>
        <authorList>
            <person name="Yoo Y."/>
            <person name="Lee D.W."/>
            <person name="Kim B.S."/>
            <person name="Kim J.-J."/>
        </authorList>
    </citation>
    <scope>NUCLEOTIDE SEQUENCE [LARGE SCALE GENOMIC DNA]</scope>
    <source>
        <strain evidence="5 6">YJ-S3-2</strain>
    </source>
</reference>
<organism evidence="5 6">
    <name type="scientific">Marinobacter halodurans</name>
    <dbReference type="NCBI Taxonomy" id="2528979"/>
    <lineage>
        <taxon>Bacteria</taxon>
        <taxon>Pseudomonadati</taxon>
        <taxon>Pseudomonadota</taxon>
        <taxon>Gammaproteobacteria</taxon>
        <taxon>Pseudomonadales</taxon>
        <taxon>Marinobacteraceae</taxon>
        <taxon>Marinobacter</taxon>
    </lineage>
</organism>
<keyword evidence="2" id="KW-0808">Transferase</keyword>
<evidence type="ECO:0000256" key="2">
    <source>
        <dbReference type="ARBA" id="ARBA00022679"/>
    </source>
</evidence>
<dbReference type="PANTHER" id="PTHR30420:SF1">
    <property type="entry name" value="ARGININE N-SUCCINYLTRANSFERASE"/>
    <property type="match status" value="1"/>
</dbReference>
<name>A0ABY1ZLS0_9GAMM</name>
<dbReference type="InterPro" id="IPR016181">
    <property type="entry name" value="Acyl_CoA_acyltransferase"/>
</dbReference>
<dbReference type="Gene3D" id="2.40.40.20">
    <property type="match status" value="1"/>
</dbReference>
<dbReference type="RefSeq" id="WP_131482797.1">
    <property type="nucleotide sequence ID" value="NZ_SJDL01000026.1"/>
</dbReference>
<evidence type="ECO:0000256" key="3">
    <source>
        <dbReference type="ARBA" id="ARBA00023315"/>
    </source>
</evidence>
<keyword evidence="1" id="KW-0056">Arginine metabolism</keyword>
<evidence type="ECO:0000313" key="6">
    <source>
        <dbReference type="Proteomes" id="UP000313645"/>
    </source>
</evidence>
<dbReference type="SUPFAM" id="SSF55729">
    <property type="entry name" value="Acyl-CoA N-acyltransferases (Nat)"/>
    <property type="match status" value="1"/>
</dbReference>
<proteinExistence type="predicted"/>
<dbReference type="InterPro" id="IPR007041">
    <property type="entry name" value="Arg_succinylTrfase_AstA/AruG"/>
</dbReference>
<gene>
    <name evidence="5" type="ORF">EZI54_15525</name>
</gene>
<evidence type="ECO:0000256" key="1">
    <source>
        <dbReference type="ARBA" id="ARBA00022503"/>
    </source>
</evidence>
<sequence length="337" mass="37425">MWIVRPARHEDLAGIEKLATAHGARVSTLPQSRDKLSEKIDHSQRSLAGDPALADRERFLFVLEDSGTGRIHGTAGIDARAGNGQPFYNYRRDELIHASHELDVAKHVAVLYPTHELTGKTLLCSFTIDPDLRDTEAFELLSRSRLLFIDRHRERFSDQVVVEIQGVQTEEGDAPFWDSLGRHFFHMDFATADYYSGVKTKTFIAELMPPNPIYVTLLSDAAQAAISEPHEAAARTCQLLEREGFRVGQHIDIFDGGPVLEARTDELTSITRRRNKTARRGEGSRGVRYLVANGDSESFRCSLTNVSDGLGDVVRLNTTIADQLGVSDGDDLVLVAL</sequence>
<dbReference type="Pfam" id="PF04958">
    <property type="entry name" value="AstA"/>
    <property type="match status" value="1"/>
</dbReference>
<accession>A0ABY1ZLS0</accession>
<feature type="compositionally biased region" description="Basic and acidic residues" evidence="4">
    <location>
        <begin position="32"/>
        <end position="44"/>
    </location>
</feature>
<protein>
    <submittedName>
        <fullName evidence="5">Arginine N-succinyltransferase</fullName>
    </submittedName>
</protein>
<dbReference type="EMBL" id="SJDL01000026">
    <property type="protein sequence ID" value="TBW52903.1"/>
    <property type="molecule type" value="Genomic_DNA"/>
</dbReference>
<dbReference type="Proteomes" id="UP000313645">
    <property type="component" value="Unassembled WGS sequence"/>
</dbReference>
<feature type="region of interest" description="Disordered" evidence="4">
    <location>
        <begin position="29"/>
        <end position="48"/>
    </location>
</feature>